<dbReference type="Proteomes" id="UP000245207">
    <property type="component" value="Unassembled WGS sequence"/>
</dbReference>
<dbReference type="OrthoDB" id="550780at2759"/>
<dbReference type="InterPro" id="IPR028045">
    <property type="entry name" value="HROB"/>
</dbReference>
<evidence type="ECO:0000313" key="2">
    <source>
        <dbReference type="EMBL" id="PWA95963.1"/>
    </source>
</evidence>
<organism evidence="2 3">
    <name type="scientific">Artemisia annua</name>
    <name type="common">Sweet wormwood</name>
    <dbReference type="NCBI Taxonomy" id="35608"/>
    <lineage>
        <taxon>Eukaryota</taxon>
        <taxon>Viridiplantae</taxon>
        <taxon>Streptophyta</taxon>
        <taxon>Embryophyta</taxon>
        <taxon>Tracheophyta</taxon>
        <taxon>Spermatophyta</taxon>
        <taxon>Magnoliopsida</taxon>
        <taxon>eudicotyledons</taxon>
        <taxon>Gunneridae</taxon>
        <taxon>Pentapetalae</taxon>
        <taxon>asterids</taxon>
        <taxon>campanulids</taxon>
        <taxon>Asterales</taxon>
        <taxon>Asteraceae</taxon>
        <taxon>Asteroideae</taxon>
        <taxon>Anthemideae</taxon>
        <taxon>Artemisiinae</taxon>
        <taxon>Artemisia</taxon>
    </lineage>
</organism>
<proteinExistence type="predicted"/>
<feature type="domain" description="Homologous recombination OB-fold protein OB-fold" evidence="1">
    <location>
        <begin position="78"/>
        <end position="136"/>
    </location>
</feature>
<gene>
    <name evidence="2" type="ORF">CTI12_AA044480</name>
</gene>
<sequence>MENLVSSHNPEKSVRIIPGPAGIVQMVKRRKLADIREGGQECVITTQEYIMKIVEDVVRVGHGLASLRDIKHFIKNGKLEQGVAICKYCTPNALRDLTLTLKDLSGTISGTIHHKFLTEGSYGKAITVGVALILQHDTIPGNDKKQ</sequence>
<reference evidence="2 3" key="1">
    <citation type="journal article" date="2018" name="Mol. Plant">
        <title>The genome of Artemisia annua provides insight into the evolution of Asteraceae family and artemisinin biosynthesis.</title>
        <authorList>
            <person name="Shen Q."/>
            <person name="Zhang L."/>
            <person name="Liao Z."/>
            <person name="Wang S."/>
            <person name="Yan T."/>
            <person name="Shi P."/>
            <person name="Liu M."/>
            <person name="Fu X."/>
            <person name="Pan Q."/>
            <person name="Wang Y."/>
            <person name="Lv Z."/>
            <person name="Lu X."/>
            <person name="Zhang F."/>
            <person name="Jiang W."/>
            <person name="Ma Y."/>
            <person name="Chen M."/>
            <person name="Hao X."/>
            <person name="Li L."/>
            <person name="Tang Y."/>
            <person name="Lv G."/>
            <person name="Zhou Y."/>
            <person name="Sun X."/>
            <person name="Brodelius P.E."/>
            <person name="Rose J.K.C."/>
            <person name="Tang K."/>
        </authorList>
    </citation>
    <scope>NUCLEOTIDE SEQUENCE [LARGE SCALE GENOMIC DNA]</scope>
    <source>
        <strain evidence="3">cv. Huhao1</strain>
        <tissue evidence="2">Leaf</tissue>
    </source>
</reference>
<evidence type="ECO:0000313" key="3">
    <source>
        <dbReference type="Proteomes" id="UP000245207"/>
    </source>
</evidence>
<keyword evidence="3" id="KW-1185">Reference proteome</keyword>
<comment type="caution">
    <text evidence="2">The sequence shown here is derived from an EMBL/GenBank/DDBJ whole genome shotgun (WGS) entry which is preliminary data.</text>
</comment>
<dbReference type="PANTHER" id="PTHR14523:SF1">
    <property type="entry name" value="HOMOLOGOUS RECOMBINATION OB-FOLD PROTEIN"/>
    <property type="match status" value="1"/>
</dbReference>
<dbReference type="EMBL" id="PKPP01000208">
    <property type="protein sequence ID" value="PWA95963.1"/>
    <property type="molecule type" value="Genomic_DNA"/>
</dbReference>
<name>A0A2U1QDB2_ARTAN</name>
<dbReference type="AlphaFoldDB" id="A0A2U1QDB2"/>
<accession>A0A2U1QDB2</accession>
<dbReference type="Pfam" id="PF15072">
    <property type="entry name" value="HROB"/>
    <property type="match status" value="1"/>
</dbReference>
<dbReference type="GO" id="GO:0000725">
    <property type="term" value="P:recombinational repair"/>
    <property type="evidence" value="ECO:0007669"/>
    <property type="project" value="InterPro"/>
</dbReference>
<dbReference type="PANTHER" id="PTHR14523">
    <property type="entry name" value="UNCHARACTERIZED PROTEIN C17ORF53 HOMOLOG"/>
    <property type="match status" value="1"/>
</dbReference>
<dbReference type="InterPro" id="IPR058570">
    <property type="entry name" value="HROB_OB"/>
</dbReference>
<protein>
    <recommendedName>
        <fullName evidence="1">Homologous recombination OB-fold protein OB-fold domain-containing protein</fullName>
    </recommendedName>
</protein>
<evidence type="ECO:0000259" key="1">
    <source>
        <dbReference type="Pfam" id="PF15072"/>
    </source>
</evidence>